<evidence type="ECO:0000313" key="1">
    <source>
        <dbReference type="EMBL" id="MBU9724442.1"/>
    </source>
</evidence>
<dbReference type="Proteomes" id="UP001314681">
    <property type="component" value="Unassembled WGS sequence"/>
</dbReference>
<dbReference type="EMBL" id="JAHQCX010000001">
    <property type="protein sequence ID" value="MBU9724442.1"/>
    <property type="molecule type" value="Genomic_DNA"/>
</dbReference>
<dbReference type="RefSeq" id="WP_238726030.1">
    <property type="nucleotide sequence ID" value="NZ_JAHQCX010000001.1"/>
</dbReference>
<accession>A0ABS6K0S1</accession>
<comment type="caution">
    <text evidence="1">The sequence shown here is derived from an EMBL/GenBank/DDBJ whole genome shotgun (WGS) entry which is preliminary data.</text>
</comment>
<name>A0ABS6K0S1_9FIRM</name>
<sequence>MKQRVSGEFVLAEVIWRYMGMMLDDKAEAPLPWDYYPELFAKEKAEHVNALHNAELESYKERRKGFVEEFNHRRSGE</sequence>
<proteinExistence type="predicted"/>
<reference evidence="1 2" key="1">
    <citation type="submission" date="2021-06" db="EMBL/GenBank/DDBJ databases">
        <title>Description of novel taxa of the family Lachnospiraceae.</title>
        <authorList>
            <person name="Chaplin A.V."/>
            <person name="Sokolova S.R."/>
            <person name="Pikina A.P."/>
            <person name="Korzhanova M."/>
            <person name="Belova V."/>
            <person name="Korostin D."/>
            <person name="Efimov B.A."/>
        </authorList>
    </citation>
    <scope>NUCLEOTIDE SEQUENCE [LARGE SCALE GENOMIC DNA]</scope>
    <source>
        <strain evidence="1 2">ASD4241</strain>
    </source>
</reference>
<organism evidence="1 2">
    <name type="scientific">Diplocloster modestus</name>
    <dbReference type="NCBI Taxonomy" id="2850322"/>
    <lineage>
        <taxon>Bacteria</taxon>
        <taxon>Bacillati</taxon>
        <taxon>Bacillota</taxon>
        <taxon>Clostridia</taxon>
        <taxon>Lachnospirales</taxon>
        <taxon>Lachnospiraceae</taxon>
        <taxon>Diplocloster</taxon>
    </lineage>
</organism>
<protein>
    <submittedName>
        <fullName evidence="1">Uncharacterized protein</fullName>
    </submittedName>
</protein>
<evidence type="ECO:0000313" key="2">
    <source>
        <dbReference type="Proteomes" id="UP001314681"/>
    </source>
</evidence>
<keyword evidence="2" id="KW-1185">Reference proteome</keyword>
<gene>
    <name evidence="1" type="ORF">KTH90_00290</name>
</gene>